<comment type="caution">
    <text evidence="1">The sequence shown here is derived from an EMBL/GenBank/DDBJ whole genome shotgun (WGS) entry which is preliminary data.</text>
</comment>
<protein>
    <submittedName>
        <fullName evidence="1">Uncharacterized protein</fullName>
    </submittedName>
</protein>
<dbReference type="AlphaFoldDB" id="A0A9D4GUU4"/>
<dbReference type="Gene3D" id="2.60.120.40">
    <property type="match status" value="1"/>
</dbReference>
<evidence type="ECO:0000313" key="1">
    <source>
        <dbReference type="EMBL" id="KAH3824116.1"/>
    </source>
</evidence>
<keyword evidence="2" id="KW-1185">Reference proteome</keyword>
<organism evidence="1 2">
    <name type="scientific">Dreissena polymorpha</name>
    <name type="common">Zebra mussel</name>
    <name type="synonym">Mytilus polymorpha</name>
    <dbReference type="NCBI Taxonomy" id="45954"/>
    <lineage>
        <taxon>Eukaryota</taxon>
        <taxon>Metazoa</taxon>
        <taxon>Spiralia</taxon>
        <taxon>Lophotrochozoa</taxon>
        <taxon>Mollusca</taxon>
        <taxon>Bivalvia</taxon>
        <taxon>Autobranchia</taxon>
        <taxon>Heteroconchia</taxon>
        <taxon>Euheterodonta</taxon>
        <taxon>Imparidentia</taxon>
        <taxon>Neoheterodontei</taxon>
        <taxon>Myida</taxon>
        <taxon>Dreissenoidea</taxon>
        <taxon>Dreissenidae</taxon>
        <taxon>Dreissena</taxon>
    </lineage>
</organism>
<reference evidence="1" key="1">
    <citation type="journal article" date="2019" name="bioRxiv">
        <title>The Genome of the Zebra Mussel, Dreissena polymorpha: A Resource for Invasive Species Research.</title>
        <authorList>
            <person name="McCartney M.A."/>
            <person name="Auch B."/>
            <person name="Kono T."/>
            <person name="Mallez S."/>
            <person name="Zhang Y."/>
            <person name="Obille A."/>
            <person name="Becker A."/>
            <person name="Abrahante J.E."/>
            <person name="Garbe J."/>
            <person name="Badalamenti J.P."/>
            <person name="Herman A."/>
            <person name="Mangelson H."/>
            <person name="Liachko I."/>
            <person name="Sullivan S."/>
            <person name="Sone E.D."/>
            <person name="Koren S."/>
            <person name="Silverstein K.A.T."/>
            <person name="Beckman K.B."/>
            <person name="Gohl D.M."/>
        </authorList>
    </citation>
    <scope>NUCLEOTIDE SEQUENCE</scope>
    <source>
        <strain evidence="1">Duluth1</strain>
        <tissue evidence="1">Whole animal</tissue>
    </source>
</reference>
<proteinExistence type="predicted"/>
<evidence type="ECO:0000313" key="2">
    <source>
        <dbReference type="Proteomes" id="UP000828390"/>
    </source>
</evidence>
<dbReference type="Proteomes" id="UP000828390">
    <property type="component" value="Unassembled WGS sequence"/>
</dbReference>
<sequence>MIGRVAFFAYLNHSVPNLGPDGVIQFRCVFLNEGNASNTHTGVFTVPCFGGQSLAPRLHYIVCESKERQLCMGDWLVFIADHTLMAFFYTAVHFIW</sequence>
<gene>
    <name evidence="1" type="ORF">DPMN_125944</name>
</gene>
<name>A0A9D4GUU4_DREPO</name>
<reference evidence="1" key="2">
    <citation type="submission" date="2020-11" db="EMBL/GenBank/DDBJ databases">
        <authorList>
            <person name="McCartney M.A."/>
            <person name="Auch B."/>
            <person name="Kono T."/>
            <person name="Mallez S."/>
            <person name="Becker A."/>
            <person name="Gohl D.M."/>
            <person name="Silverstein K.A.T."/>
            <person name="Koren S."/>
            <person name="Bechman K.B."/>
            <person name="Herman A."/>
            <person name="Abrahante J.E."/>
            <person name="Garbe J."/>
        </authorList>
    </citation>
    <scope>NUCLEOTIDE SEQUENCE</scope>
    <source>
        <strain evidence="1">Duluth1</strain>
        <tissue evidence="1">Whole animal</tissue>
    </source>
</reference>
<accession>A0A9D4GUU4</accession>
<dbReference type="SUPFAM" id="SSF49842">
    <property type="entry name" value="TNF-like"/>
    <property type="match status" value="1"/>
</dbReference>
<dbReference type="EMBL" id="JAIWYP010000005">
    <property type="protein sequence ID" value="KAH3824116.1"/>
    <property type="molecule type" value="Genomic_DNA"/>
</dbReference>
<dbReference type="InterPro" id="IPR008983">
    <property type="entry name" value="Tumour_necrosis_fac-like_dom"/>
</dbReference>